<sequence length="602" mass="68762">MLQTQDSLTLEDVAVEFTGEEWELLAPAQKALYRDVMLENYSHLVSVGYQVPQPDALSRLARGELPCSMPDSSHSQDYSEFQNVDDHSPGRNEGRMNRVEQYHDHSAWENIFSHQTSHFPLRKHSILDSHEKTIKSNLALINLSSSEEVMDSFEFNRDANHGQFHTEIKFPESENFNSAESQLIQYQNKLEKPYVCNECGKAFTRKSWFISHQIIHTGEKPHRCYLCGETFSRQFKLTEHLRRAHKGEKPFECMECGRAFLQKSQLNIHQQTHTGEKPYLCNECDKGFIHKRNLIIHQRIHTGERPYVCSECGNGFIRKANLIVHQQTHTGQKPYVCGDCGKSFTQKGGLIIHQRIHTGEKPYICTECGKAFIRKQYLIIHLRIHSTEKPYVCTECGNCFVQKREYIMHQRIHTAEKLPASHSSSNSSNLIREKNPVNIVTMQMPSVTTQPPINMSGFLSHRNVVLVGQPVARSEPPGNDRLSVQQRNLMNTVNVVLPMNAVPLAFNDVAVEFTWEEWQLLAPAQKALYRDVMLENYSHLVSVAAGTCGVPVGFSRGGSSMESLVPISRDSLPTPERKLFVVHMWTLLCERMQALKAYGMLV</sequence>
<dbReference type="InterPro" id="IPR036051">
    <property type="entry name" value="KRAB_dom_sf"/>
</dbReference>
<dbReference type="GO" id="GO:0008270">
    <property type="term" value="F:zinc ion binding"/>
    <property type="evidence" value="ECO:0007669"/>
    <property type="project" value="UniProtKB-KW"/>
</dbReference>
<dbReference type="SUPFAM" id="SSF109640">
    <property type="entry name" value="KRAB domain (Kruppel-associated box)"/>
    <property type="match status" value="2"/>
</dbReference>
<feature type="domain" description="C2H2-type" evidence="13">
    <location>
        <begin position="307"/>
        <end position="334"/>
    </location>
</feature>
<dbReference type="InterPro" id="IPR013087">
    <property type="entry name" value="Znf_C2H2_type"/>
</dbReference>
<dbReference type="SMART" id="SM00355">
    <property type="entry name" value="ZnF_C2H2"/>
    <property type="match status" value="8"/>
</dbReference>
<keyword evidence="9" id="KW-0804">Transcription</keyword>
<dbReference type="FunFam" id="3.30.160.60:FF:000848">
    <property type="entry name" value="Zinc finger protein 35"/>
    <property type="match status" value="1"/>
</dbReference>
<dbReference type="FunFam" id="3.30.160.60:FF:002063">
    <property type="entry name" value="RB associated KRAB zinc finger"/>
    <property type="match status" value="1"/>
</dbReference>
<feature type="domain" description="KRAB" evidence="14">
    <location>
        <begin position="504"/>
        <end position="576"/>
    </location>
</feature>
<evidence type="ECO:0000259" key="14">
    <source>
        <dbReference type="PROSITE" id="PS50805"/>
    </source>
</evidence>
<evidence type="ECO:0000256" key="8">
    <source>
        <dbReference type="ARBA" id="ARBA00023125"/>
    </source>
</evidence>
<dbReference type="FunFam" id="3.30.160.60:FF:000358">
    <property type="entry name" value="zinc finger protein 24"/>
    <property type="match status" value="1"/>
</dbReference>
<dbReference type="GO" id="GO:0005634">
    <property type="term" value="C:nucleus"/>
    <property type="evidence" value="ECO:0007669"/>
    <property type="project" value="UniProtKB-SubCell"/>
</dbReference>
<feature type="domain" description="KRAB" evidence="14">
    <location>
        <begin position="8"/>
        <end position="79"/>
    </location>
</feature>
<keyword evidence="7" id="KW-0805">Transcription regulation</keyword>
<dbReference type="InterPro" id="IPR036236">
    <property type="entry name" value="Znf_C2H2_sf"/>
</dbReference>
<dbReference type="FunFam" id="3.30.160.60:FF:002343">
    <property type="entry name" value="Zinc finger protein 33A"/>
    <property type="match status" value="1"/>
</dbReference>
<dbReference type="PANTHER" id="PTHR24381">
    <property type="entry name" value="ZINC FINGER PROTEIN"/>
    <property type="match status" value="1"/>
</dbReference>
<dbReference type="GO" id="GO:0000977">
    <property type="term" value="F:RNA polymerase II transcription regulatory region sequence-specific DNA binding"/>
    <property type="evidence" value="ECO:0007669"/>
    <property type="project" value="TreeGrafter"/>
</dbReference>
<evidence type="ECO:0000256" key="6">
    <source>
        <dbReference type="ARBA" id="ARBA00022833"/>
    </source>
</evidence>
<dbReference type="OrthoDB" id="10072647at2759"/>
<keyword evidence="5 11" id="KW-0863">Zinc-finger</keyword>
<feature type="domain" description="C2H2-type" evidence="13">
    <location>
        <begin position="251"/>
        <end position="278"/>
    </location>
</feature>
<dbReference type="PROSITE" id="PS50157">
    <property type="entry name" value="ZINC_FINGER_C2H2_2"/>
    <property type="match status" value="8"/>
</dbReference>
<dbReference type="PROSITE" id="PS50805">
    <property type="entry name" value="KRAB"/>
    <property type="match status" value="2"/>
</dbReference>
<evidence type="ECO:0000256" key="1">
    <source>
        <dbReference type="ARBA" id="ARBA00004123"/>
    </source>
</evidence>
<feature type="domain" description="C2H2-type" evidence="13">
    <location>
        <begin position="391"/>
        <end position="418"/>
    </location>
</feature>
<feature type="domain" description="C2H2-type" evidence="13">
    <location>
        <begin position="279"/>
        <end position="306"/>
    </location>
</feature>
<evidence type="ECO:0000256" key="9">
    <source>
        <dbReference type="ARBA" id="ARBA00023163"/>
    </source>
</evidence>
<evidence type="ECO:0000313" key="15">
    <source>
        <dbReference type="Proteomes" id="UP000504623"/>
    </source>
</evidence>
<dbReference type="Gene3D" id="6.10.140.140">
    <property type="match status" value="2"/>
</dbReference>
<evidence type="ECO:0000256" key="7">
    <source>
        <dbReference type="ARBA" id="ARBA00023015"/>
    </source>
</evidence>
<accession>A0A9B0TN55</accession>
<dbReference type="RefSeq" id="XP_006868401.1">
    <property type="nucleotide sequence ID" value="XM_006868339.1"/>
</dbReference>
<feature type="domain" description="C2H2-type" evidence="13">
    <location>
        <begin position="222"/>
        <end position="250"/>
    </location>
</feature>
<evidence type="ECO:0000256" key="12">
    <source>
        <dbReference type="SAM" id="MobiDB-lite"/>
    </source>
</evidence>
<evidence type="ECO:0000256" key="3">
    <source>
        <dbReference type="ARBA" id="ARBA00022723"/>
    </source>
</evidence>
<proteinExistence type="inferred from homology"/>
<evidence type="ECO:0000256" key="5">
    <source>
        <dbReference type="ARBA" id="ARBA00022771"/>
    </source>
</evidence>
<evidence type="ECO:0000256" key="10">
    <source>
        <dbReference type="ARBA" id="ARBA00023242"/>
    </source>
</evidence>
<dbReference type="FunFam" id="3.30.160.60:FF:000506">
    <property type="entry name" value="Zinc finger protein 23"/>
    <property type="match status" value="1"/>
</dbReference>
<keyword evidence="10" id="KW-0539">Nucleus</keyword>
<name>A0A9B0TN55_CHRAS</name>
<evidence type="ECO:0000259" key="13">
    <source>
        <dbReference type="PROSITE" id="PS50157"/>
    </source>
</evidence>
<evidence type="ECO:0000256" key="2">
    <source>
        <dbReference type="ARBA" id="ARBA00006991"/>
    </source>
</evidence>
<keyword evidence="15" id="KW-1185">Reference proteome</keyword>
<dbReference type="FunFam" id="3.30.160.60:FF:000295">
    <property type="entry name" value="zinc finger protein 19"/>
    <property type="match status" value="1"/>
</dbReference>
<dbReference type="InterPro" id="IPR001909">
    <property type="entry name" value="KRAB"/>
</dbReference>
<feature type="domain" description="C2H2-type" evidence="13">
    <location>
        <begin position="194"/>
        <end position="221"/>
    </location>
</feature>
<comment type="subcellular location">
    <subcellularLocation>
        <location evidence="1">Nucleus</location>
    </subcellularLocation>
</comment>
<keyword evidence="8" id="KW-0238">DNA-binding</keyword>
<dbReference type="CDD" id="cd07765">
    <property type="entry name" value="KRAB_A-box"/>
    <property type="match status" value="2"/>
</dbReference>
<comment type="similarity">
    <text evidence="2">Belongs to the krueppel C2H2-type zinc-finger protein family.</text>
</comment>
<gene>
    <name evidence="16" type="primary">LOC102837236</name>
</gene>
<evidence type="ECO:0000256" key="11">
    <source>
        <dbReference type="PROSITE-ProRule" id="PRU00042"/>
    </source>
</evidence>
<evidence type="ECO:0000256" key="4">
    <source>
        <dbReference type="ARBA" id="ARBA00022737"/>
    </source>
</evidence>
<feature type="compositionally biased region" description="Basic and acidic residues" evidence="12">
    <location>
        <begin position="84"/>
        <end position="93"/>
    </location>
</feature>
<dbReference type="Gene3D" id="3.30.160.60">
    <property type="entry name" value="Classic Zinc Finger"/>
    <property type="match status" value="8"/>
</dbReference>
<organism evidence="15 16">
    <name type="scientific">Chrysochloris asiatica</name>
    <name type="common">Cape golden mole</name>
    <dbReference type="NCBI Taxonomy" id="185453"/>
    <lineage>
        <taxon>Eukaryota</taxon>
        <taxon>Metazoa</taxon>
        <taxon>Chordata</taxon>
        <taxon>Craniata</taxon>
        <taxon>Vertebrata</taxon>
        <taxon>Euteleostomi</taxon>
        <taxon>Mammalia</taxon>
        <taxon>Eutheria</taxon>
        <taxon>Afrotheria</taxon>
        <taxon>Chrysochloridae</taxon>
        <taxon>Chrysochlorinae</taxon>
        <taxon>Chrysochloris</taxon>
    </lineage>
</organism>
<protein>
    <submittedName>
        <fullName evidence="16">Zinc finger protein 350-like</fullName>
    </submittedName>
</protein>
<dbReference type="PROSITE" id="PS00028">
    <property type="entry name" value="ZINC_FINGER_C2H2_1"/>
    <property type="match status" value="8"/>
</dbReference>
<keyword evidence="6" id="KW-0862">Zinc</keyword>
<dbReference type="PANTHER" id="PTHR24381:SF424">
    <property type="entry name" value="ZINC FINGER PROTEIN 432"/>
    <property type="match status" value="1"/>
</dbReference>
<keyword evidence="4" id="KW-0677">Repeat</keyword>
<evidence type="ECO:0000313" key="16">
    <source>
        <dbReference type="RefSeq" id="XP_006868401.1"/>
    </source>
</evidence>
<feature type="region of interest" description="Disordered" evidence="12">
    <location>
        <begin position="68"/>
        <end position="93"/>
    </location>
</feature>
<dbReference type="FunFam" id="3.30.160.60:FF:000100">
    <property type="entry name" value="Zinc finger 45-like"/>
    <property type="match status" value="1"/>
</dbReference>
<feature type="domain" description="C2H2-type" evidence="13">
    <location>
        <begin position="335"/>
        <end position="362"/>
    </location>
</feature>
<feature type="compositionally biased region" description="Polar residues" evidence="12">
    <location>
        <begin position="70"/>
        <end position="82"/>
    </location>
</feature>
<dbReference type="SUPFAM" id="SSF57667">
    <property type="entry name" value="beta-beta-alpha zinc fingers"/>
    <property type="match status" value="4"/>
</dbReference>
<reference evidence="16" key="1">
    <citation type="submission" date="2025-08" db="UniProtKB">
        <authorList>
            <consortium name="RefSeq"/>
        </authorList>
    </citation>
    <scope>IDENTIFICATION</scope>
    <source>
        <tissue evidence="16">Spleen</tissue>
    </source>
</reference>
<feature type="domain" description="C2H2-type" evidence="13">
    <location>
        <begin position="363"/>
        <end position="390"/>
    </location>
</feature>
<dbReference type="AlphaFoldDB" id="A0A9B0TN55"/>
<dbReference type="Pfam" id="PF00096">
    <property type="entry name" value="zf-C2H2"/>
    <property type="match status" value="8"/>
</dbReference>
<keyword evidence="3" id="KW-0479">Metal-binding</keyword>
<dbReference type="GO" id="GO:0000981">
    <property type="term" value="F:DNA-binding transcription factor activity, RNA polymerase II-specific"/>
    <property type="evidence" value="ECO:0007669"/>
    <property type="project" value="TreeGrafter"/>
</dbReference>
<dbReference type="Pfam" id="PF01352">
    <property type="entry name" value="KRAB"/>
    <property type="match status" value="2"/>
</dbReference>
<dbReference type="FunFam" id="3.30.160.60:FF:001727">
    <property type="entry name" value="Zinc finger protein 350"/>
    <property type="match status" value="1"/>
</dbReference>
<dbReference type="GeneID" id="102837236"/>
<dbReference type="SMART" id="SM00349">
    <property type="entry name" value="KRAB"/>
    <property type="match status" value="2"/>
</dbReference>
<dbReference type="Proteomes" id="UP000504623">
    <property type="component" value="Unplaced"/>
</dbReference>